<name>A0ABN7V1Q7_GIGMA</name>
<gene>
    <name evidence="2" type="ORF">GMARGA_LOCUS13075</name>
</gene>
<keyword evidence="3" id="KW-1185">Reference proteome</keyword>
<sequence length="42" mass="4883">MIRQDPVRGEQDPDNPADTLHWQTVMAEKLAYEADRYPLVVI</sequence>
<feature type="region of interest" description="Disordered" evidence="1">
    <location>
        <begin position="1"/>
        <end position="20"/>
    </location>
</feature>
<reference evidence="2 3" key="1">
    <citation type="submission" date="2021-06" db="EMBL/GenBank/DDBJ databases">
        <authorList>
            <person name="Kallberg Y."/>
            <person name="Tangrot J."/>
            <person name="Rosling A."/>
        </authorList>
    </citation>
    <scope>NUCLEOTIDE SEQUENCE [LARGE SCALE GENOMIC DNA]</scope>
    <source>
        <strain evidence="2 3">120-4 pot B 10/14</strain>
    </source>
</reference>
<comment type="caution">
    <text evidence="2">The sequence shown here is derived from an EMBL/GenBank/DDBJ whole genome shotgun (WGS) entry which is preliminary data.</text>
</comment>
<feature type="compositionally biased region" description="Basic and acidic residues" evidence="1">
    <location>
        <begin position="1"/>
        <end position="11"/>
    </location>
</feature>
<accession>A0ABN7V1Q7</accession>
<protein>
    <submittedName>
        <fullName evidence="2">43780_t:CDS:1</fullName>
    </submittedName>
</protein>
<dbReference type="EMBL" id="CAJVQB010008197">
    <property type="protein sequence ID" value="CAG8715436.1"/>
    <property type="molecule type" value="Genomic_DNA"/>
</dbReference>
<dbReference type="Proteomes" id="UP000789901">
    <property type="component" value="Unassembled WGS sequence"/>
</dbReference>
<proteinExistence type="predicted"/>
<evidence type="ECO:0000313" key="2">
    <source>
        <dbReference type="EMBL" id="CAG8715436.1"/>
    </source>
</evidence>
<organism evidence="2 3">
    <name type="scientific">Gigaspora margarita</name>
    <dbReference type="NCBI Taxonomy" id="4874"/>
    <lineage>
        <taxon>Eukaryota</taxon>
        <taxon>Fungi</taxon>
        <taxon>Fungi incertae sedis</taxon>
        <taxon>Mucoromycota</taxon>
        <taxon>Glomeromycotina</taxon>
        <taxon>Glomeromycetes</taxon>
        <taxon>Diversisporales</taxon>
        <taxon>Gigasporaceae</taxon>
        <taxon>Gigaspora</taxon>
    </lineage>
</organism>
<evidence type="ECO:0000256" key="1">
    <source>
        <dbReference type="SAM" id="MobiDB-lite"/>
    </source>
</evidence>
<evidence type="ECO:0000313" key="3">
    <source>
        <dbReference type="Proteomes" id="UP000789901"/>
    </source>
</evidence>